<evidence type="ECO:0000313" key="3">
    <source>
        <dbReference type="Proteomes" id="UP000245055"/>
    </source>
</evidence>
<dbReference type="EMBL" id="QESZ01000021">
    <property type="protein sequence ID" value="PWD71805.1"/>
    <property type="molecule type" value="Genomic_DNA"/>
</dbReference>
<dbReference type="Proteomes" id="UP000245055">
    <property type="component" value="Unassembled WGS sequence"/>
</dbReference>
<evidence type="ECO:0000313" key="2">
    <source>
        <dbReference type="EMBL" id="PWD71805.1"/>
    </source>
</evidence>
<gene>
    <name evidence="2" type="ORF">DF213_15385</name>
</gene>
<proteinExistence type="predicted"/>
<accession>A0AAX1C483</accession>
<dbReference type="RefSeq" id="WP_024107774.1">
    <property type="nucleotide sequence ID" value="NZ_JAHEPT010000001.1"/>
</dbReference>
<evidence type="ECO:0000256" key="1">
    <source>
        <dbReference type="SAM" id="MobiDB-lite"/>
    </source>
</evidence>
<organism evidence="2 3">
    <name type="scientific">Dickeya dianthicola</name>
    <dbReference type="NCBI Taxonomy" id="204039"/>
    <lineage>
        <taxon>Bacteria</taxon>
        <taxon>Pseudomonadati</taxon>
        <taxon>Pseudomonadota</taxon>
        <taxon>Gammaproteobacteria</taxon>
        <taxon>Enterobacterales</taxon>
        <taxon>Pectobacteriaceae</taxon>
        <taxon>Dickeya</taxon>
    </lineage>
</organism>
<comment type="caution">
    <text evidence="2">The sequence shown here is derived from an EMBL/GenBank/DDBJ whole genome shotgun (WGS) entry which is preliminary data.</text>
</comment>
<sequence>MKKQVIQGITDIYSCEFFRMGRQAHSGFQFVIIRAVISDGYDETDIITTLQSHNEDRKGNNMSTNDNKHSLNGRK</sequence>
<feature type="region of interest" description="Disordered" evidence="1">
    <location>
        <begin position="52"/>
        <end position="75"/>
    </location>
</feature>
<dbReference type="AlphaFoldDB" id="A0AAX1C483"/>
<name>A0AAX1C483_9GAMM</name>
<protein>
    <submittedName>
        <fullName evidence="2">Uncharacterized protein</fullName>
    </submittedName>
</protein>
<reference evidence="2 3" key="1">
    <citation type="submission" date="2018-05" db="EMBL/GenBank/DDBJ databases">
        <title>Genomic diversity of pathogens causing Blackleg of Potato in Pakistan.</title>
        <authorList>
            <person name="Sarfraz S."/>
            <person name="Riaz K."/>
            <person name="Oulghazi S."/>
            <person name="Cigna J."/>
            <person name="Sahi S.T."/>
            <person name="Khan S.H."/>
            <person name="Hameed A."/>
            <person name="Faure D."/>
        </authorList>
    </citation>
    <scope>NUCLEOTIDE SEQUENCE [LARGE SCALE GENOMIC DNA]</scope>
    <source>
        <strain evidence="2 3">SS70</strain>
    </source>
</reference>